<proteinExistence type="predicted"/>
<evidence type="ECO:0000313" key="2">
    <source>
        <dbReference type="EMBL" id="SQB15370.1"/>
    </source>
</evidence>
<keyword evidence="4" id="KW-1185">Reference proteome</keyword>
<name>A0A174PJH8_9FIRM</name>
<dbReference type="Proteomes" id="UP000251853">
    <property type="component" value="Unassembled WGS sequence"/>
</dbReference>
<evidence type="ECO:0000313" key="1">
    <source>
        <dbReference type="EMBL" id="CUP58545.1"/>
    </source>
</evidence>
<dbReference type="Proteomes" id="UP000095512">
    <property type="component" value="Unassembled WGS sequence"/>
</dbReference>
<sequence>MPYGADPRYGLWPGSPVRIAYYGKGEAELAEGDQQGQIFSVILKALLAKGSVCRMGEIGAGDENLIFTVIQEQIIVKVYKICYVIQGPRL</sequence>
<protein>
    <submittedName>
        <fullName evidence="1">Uncharacterized protein</fullName>
    </submittedName>
</protein>
<reference evidence="1 3" key="1">
    <citation type="submission" date="2015-09" db="EMBL/GenBank/DDBJ databases">
        <authorList>
            <consortium name="Pathogen Informatics"/>
        </authorList>
    </citation>
    <scope>NUCLEOTIDE SEQUENCE [LARGE SCALE GENOMIC DNA]</scope>
    <source>
        <strain evidence="1 3">2789STDY5834865</strain>
    </source>
</reference>
<dbReference type="AlphaFoldDB" id="A0A174PJH8"/>
<reference evidence="2 4" key="2">
    <citation type="submission" date="2018-06" db="EMBL/GenBank/DDBJ databases">
        <authorList>
            <consortium name="Pathogen Informatics"/>
            <person name="Doyle S."/>
        </authorList>
    </citation>
    <scope>NUCLEOTIDE SEQUENCE [LARGE SCALE GENOMIC DNA]</scope>
    <source>
        <strain evidence="2 4">NCTC11224</strain>
    </source>
</reference>
<evidence type="ECO:0000313" key="4">
    <source>
        <dbReference type="Proteomes" id="UP000251853"/>
    </source>
</evidence>
<organism evidence="1 3">
    <name type="scientific">Enterocloster clostridioformis</name>
    <dbReference type="NCBI Taxonomy" id="1531"/>
    <lineage>
        <taxon>Bacteria</taxon>
        <taxon>Bacillati</taxon>
        <taxon>Bacillota</taxon>
        <taxon>Clostridia</taxon>
        <taxon>Lachnospirales</taxon>
        <taxon>Lachnospiraceae</taxon>
        <taxon>Enterocloster</taxon>
    </lineage>
</organism>
<dbReference type="EMBL" id="UAVW01000017">
    <property type="protein sequence ID" value="SQB15370.1"/>
    <property type="molecule type" value="Genomic_DNA"/>
</dbReference>
<evidence type="ECO:0000313" key="3">
    <source>
        <dbReference type="Proteomes" id="UP000095512"/>
    </source>
</evidence>
<accession>A0A174PJH8</accession>
<gene>
    <name evidence="1" type="ORF">ERS852480_03632</name>
    <name evidence="2" type="ORF">NCTC11224_04435</name>
</gene>
<dbReference type="EMBL" id="CZAB01000040">
    <property type="protein sequence ID" value="CUP58545.1"/>
    <property type="molecule type" value="Genomic_DNA"/>
</dbReference>